<dbReference type="AlphaFoldDB" id="A0A0E9WGA3"/>
<dbReference type="EMBL" id="GBXM01019957">
    <property type="protein sequence ID" value="JAH88620.1"/>
    <property type="molecule type" value="Transcribed_RNA"/>
</dbReference>
<accession>A0A0E9WGA3</accession>
<name>A0A0E9WGA3_ANGAN</name>
<organism evidence="1">
    <name type="scientific">Anguilla anguilla</name>
    <name type="common">European freshwater eel</name>
    <name type="synonym">Muraena anguilla</name>
    <dbReference type="NCBI Taxonomy" id="7936"/>
    <lineage>
        <taxon>Eukaryota</taxon>
        <taxon>Metazoa</taxon>
        <taxon>Chordata</taxon>
        <taxon>Craniata</taxon>
        <taxon>Vertebrata</taxon>
        <taxon>Euteleostomi</taxon>
        <taxon>Actinopterygii</taxon>
        <taxon>Neopterygii</taxon>
        <taxon>Teleostei</taxon>
        <taxon>Anguilliformes</taxon>
        <taxon>Anguillidae</taxon>
        <taxon>Anguilla</taxon>
    </lineage>
</organism>
<reference evidence="1" key="1">
    <citation type="submission" date="2014-11" db="EMBL/GenBank/DDBJ databases">
        <authorList>
            <person name="Amaro Gonzalez C."/>
        </authorList>
    </citation>
    <scope>NUCLEOTIDE SEQUENCE</scope>
</reference>
<proteinExistence type="predicted"/>
<evidence type="ECO:0000313" key="1">
    <source>
        <dbReference type="EMBL" id="JAH88620.1"/>
    </source>
</evidence>
<reference evidence="1" key="2">
    <citation type="journal article" date="2015" name="Fish Shellfish Immunol.">
        <title>Early steps in the European eel (Anguilla anguilla)-Vibrio vulnificus interaction in the gills: Role of the RtxA13 toxin.</title>
        <authorList>
            <person name="Callol A."/>
            <person name="Pajuelo D."/>
            <person name="Ebbesson L."/>
            <person name="Teles M."/>
            <person name="MacKenzie S."/>
            <person name="Amaro C."/>
        </authorList>
    </citation>
    <scope>NUCLEOTIDE SEQUENCE</scope>
</reference>
<protein>
    <submittedName>
        <fullName evidence="1">Uncharacterized protein</fullName>
    </submittedName>
</protein>
<sequence>MGKCSEQKKYLAPGHIMANNFVSLHLTMWIILQRSVLGQFLLMVSIRISYFITENTCPKIFEEYLGKYCTQ</sequence>